<name>A0A081KBN8_9GAMM</name>
<feature type="transmembrane region" description="Helical" evidence="1">
    <location>
        <begin position="6"/>
        <end position="23"/>
    </location>
</feature>
<comment type="caution">
    <text evidence="2">The sequence shown here is derived from an EMBL/GenBank/DDBJ whole genome shotgun (WGS) entry which is preliminary data.</text>
</comment>
<keyword evidence="1" id="KW-1133">Transmembrane helix</keyword>
<sequence>MRYEKMESFILIVASIFALYYLSQKQDLMANKMFGHEFNRFERIYHNTTYSCQNSTVVRKQITSGMPLPFIPSTSYSVRALCLTEDKHWFWFDAGIHRMKLSRTSITPTDSKEAFNALKDDPEILHRYFSNHDQQSA</sequence>
<gene>
    <name evidence="2" type="ORF">GV64_13165</name>
</gene>
<evidence type="ECO:0000256" key="1">
    <source>
        <dbReference type="SAM" id="Phobius"/>
    </source>
</evidence>
<reference evidence="2 3" key="1">
    <citation type="submission" date="2014-06" db="EMBL/GenBank/DDBJ databases">
        <title>Whole Genome Sequences of Three Symbiotic Endozoicomonas Bacteria.</title>
        <authorList>
            <person name="Neave M.J."/>
            <person name="Apprill A."/>
            <person name="Voolstra C.R."/>
        </authorList>
    </citation>
    <scope>NUCLEOTIDE SEQUENCE [LARGE SCALE GENOMIC DNA]</scope>
    <source>
        <strain evidence="2 3">DSM 22380</strain>
    </source>
</reference>
<dbReference type="RefSeq" id="WP_020583180.1">
    <property type="nucleotide sequence ID" value="NZ_JOJP01000001.1"/>
</dbReference>
<dbReference type="AlphaFoldDB" id="A0A081KBN8"/>
<accession>A0A081KBN8</accession>
<keyword evidence="1" id="KW-0472">Membrane</keyword>
<proteinExistence type="predicted"/>
<dbReference type="EMBL" id="JOJP01000001">
    <property type="protein sequence ID" value="KEI71564.1"/>
    <property type="molecule type" value="Genomic_DNA"/>
</dbReference>
<evidence type="ECO:0000313" key="2">
    <source>
        <dbReference type="EMBL" id="KEI71564.1"/>
    </source>
</evidence>
<dbReference type="Proteomes" id="UP000027997">
    <property type="component" value="Unassembled WGS sequence"/>
</dbReference>
<keyword evidence="3" id="KW-1185">Reference proteome</keyword>
<evidence type="ECO:0000313" key="3">
    <source>
        <dbReference type="Proteomes" id="UP000027997"/>
    </source>
</evidence>
<organism evidence="2 3">
    <name type="scientific">Endozoicomonas elysicola</name>
    <dbReference type="NCBI Taxonomy" id="305900"/>
    <lineage>
        <taxon>Bacteria</taxon>
        <taxon>Pseudomonadati</taxon>
        <taxon>Pseudomonadota</taxon>
        <taxon>Gammaproteobacteria</taxon>
        <taxon>Oceanospirillales</taxon>
        <taxon>Endozoicomonadaceae</taxon>
        <taxon>Endozoicomonas</taxon>
    </lineage>
</organism>
<protein>
    <submittedName>
        <fullName evidence="2">Uncharacterized protein</fullName>
    </submittedName>
</protein>
<keyword evidence="1" id="KW-0812">Transmembrane</keyword>